<reference evidence="2" key="1">
    <citation type="submission" date="2021-06" db="EMBL/GenBank/DDBJ databases">
        <authorList>
            <person name="Kallberg Y."/>
            <person name="Tangrot J."/>
            <person name="Rosling A."/>
        </authorList>
    </citation>
    <scope>NUCLEOTIDE SEQUENCE</scope>
    <source>
        <strain evidence="2">MA453B</strain>
    </source>
</reference>
<organism evidence="2 3">
    <name type="scientific">Dentiscutata erythropus</name>
    <dbReference type="NCBI Taxonomy" id="1348616"/>
    <lineage>
        <taxon>Eukaryota</taxon>
        <taxon>Fungi</taxon>
        <taxon>Fungi incertae sedis</taxon>
        <taxon>Mucoromycota</taxon>
        <taxon>Glomeromycotina</taxon>
        <taxon>Glomeromycetes</taxon>
        <taxon>Diversisporales</taxon>
        <taxon>Gigasporaceae</taxon>
        <taxon>Dentiscutata</taxon>
    </lineage>
</organism>
<evidence type="ECO:0000313" key="3">
    <source>
        <dbReference type="Proteomes" id="UP000789405"/>
    </source>
</evidence>
<feature type="region of interest" description="Disordered" evidence="1">
    <location>
        <begin position="212"/>
        <end position="233"/>
    </location>
</feature>
<protein>
    <submittedName>
        <fullName evidence="2">4663_t:CDS:1</fullName>
    </submittedName>
</protein>
<dbReference type="OrthoDB" id="2344602at2759"/>
<evidence type="ECO:0000256" key="1">
    <source>
        <dbReference type="SAM" id="MobiDB-lite"/>
    </source>
</evidence>
<dbReference type="Proteomes" id="UP000789405">
    <property type="component" value="Unassembled WGS sequence"/>
</dbReference>
<keyword evidence="3" id="KW-1185">Reference proteome</keyword>
<proteinExistence type="predicted"/>
<comment type="caution">
    <text evidence="2">The sequence shown here is derived from an EMBL/GenBank/DDBJ whole genome shotgun (WGS) entry which is preliminary data.</text>
</comment>
<gene>
    <name evidence="2" type="ORF">DERYTH_LOCUS9326</name>
</gene>
<dbReference type="AlphaFoldDB" id="A0A9N9GUA8"/>
<accession>A0A9N9GUA8</accession>
<name>A0A9N9GUA8_9GLOM</name>
<dbReference type="EMBL" id="CAJVPY010005064">
    <property type="protein sequence ID" value="CAG8634587.1"/>
    <property type="molecule type" value="Genomic_DNA"/>
</dbReference>
<feature type="compositionally biased region" description="Acidic residues" evidence="1">
    <location>
        <begin position="224"/>
        <end position="233"/>
    </location>
</feature>
<evidence type="ECO:0000313" key="2">
    <source>
        <dbReference type="EMBL" id="CAG8634587.1"/>
    </source>
</evidence>
<sequence>MFESHVSDLPDSMHEKARKDVKEALCRRLFKDNQIEALVPNNKKKRLTIKKRAQYCAKTRDVWDIYLYALDLAETKNNVNKEIVASSSCLSQFRKELAEARIDPKQINTYAKLQNVTQASNKIQKRKLEQGLISRSKIPKHFFLEEELRKLRNISTTLCIIYYEPDESNPLEWYNPNYSWYCTGYIKNKEEAKNNFEPQLFLSMEKNPEHMDRHDSGMYYAESDTSDSDLDSDLEPKLETLASTPKPINKNTSEIEDIYNLYRSI</sequence>